<evidence type="ECO:0000313" key="1">
    <source>
        <dbReference type="EMBL" id="PMB89348.1"/>
    </source>
</evidence>
<comment type="caution">
    <text evidence="1">The sequence shown here is derived from an EMBL/GenBank/DDBJ whole genome shotgun (WGS) entry which is preliminary data.</text>
</comment>
<dbReference type="EMBL" id="PNGC01000002">
    <property type="protein sequence ID" value="PMB89348.1"/>
    <property type="molecule type" value="Genomic_DNA"/>
</dbReference>
<keyword evidence="1" id="KW-0808">Transferase</keyword>
<organism evidence="1 2">
    <name type="scientific">Varibaculum cambriense</name>
    <dbReference type="NCBI Taxonomy" id="184870"/>
    <lineage>
        <taxon>Bacteria</taxon>
        <taxon>Bacillati</taxon>
        <taxon>Actinomycetota</taxon>
        <taxon>Actinomycetes</taxon>
        <taxon>Actinomycetales</taxon>
        <taxon>Actinomycetaceae</taxon>
        <taxon>Varibaculum</taxon>
    </lineage>
</organism>
<keyword evidence="2" id="KW-1185">Reference proteome</keyword>
<dbReference type="Gene3D" id="3.40.50.2000">
    <property type="entry name" value="Glycogen Phosphorylase B"/>
    <property type="match status" value="2"/>
</dbReference>
<dbReference type="GO" id="GO:0016740">
    <property type="term" value="F:transferase activity"/>
    <property type="evidence" value="ECO:0007669"/>
    <property type="project" value="UniProtKB-KW"/>
</dbReference>
<evidence type="ECO:0000313" key="2">
    <source>
        <dbReference type="Proteomes" id="UP000243201"/>
    </source>
</evidence>
<accession>A0ABX4US28</accession>
<sequence length="489" mass="54792">MVLQSEEPMANYNEKTACDLNDWPLYAKNGVLELIPSTQQTGNEPIRRFLVLPTPELSDTVCKYSFSRRKTGIIKVIAKLYGVLYRFCPMLLDRYRQIKHRHKKGKIPAPLNNVGDLPKTSRTDPSVMWISMHWIEHGGAEAWALEQIKVAKEAGFKIILTADIAAPQRLFSSVAGVVDEILLPAHVMGSNDWLAFASRLIARYQVGRMHIHHSSLAYATVGFIKENNPEILVEDSTHIFEYGGGGFVGSTIRQEANIDLHHVISPQLRDILIFDAGIPAEKVVYRPLTNFTNANRKPAQRRRDSKSPLTVGFLGRLALQKRPFLFINTAAALNRQCPGHYNFIMQGSGELSEYVASELKRFPKLRIEQRSWGSIDEFFEDIDILLVCSENEGLTLTSLEADAAGVLVLSADVGSQVTVTAKSALLPRDPFKFRKAAVDLLDKLSEAPGIFEELLHQQHLLVSDLRTLEDATSFFQAHYRTDPVEKGVC</sequence>
<name>A0ABX4US28_9ACTO</name>
<dbReference type="SUPFAM" id="SSF53756">
    <property type="entry name" value="UDP-Glycosyltransferase/glycogen phosphorylase"/>
    <property type="match status" value="1"/>
</dbReference>
<dbReference type="Pfam" id="PF13692">
    <property type="entry name" value="Glyco_trans_1_4"/>
    <property type="match status" value="1"/>
</dbReference>
<gene>
    <name evidence="1" type="ORF">CJ240_06170</name>
</gene>
<proteinExistence type="predicted"/>
<reference evidence="1 2" key="1">
    <citation type="submission" date="2017-09" db="EMBL/GenBank/DDBJ databases">
        <title>Bacterial strain isolated from the female urinary microbiota.</title>
        <authorList>
            <person name="Thomas-White K."/>
            <person name="Kumar N."/>
            <person name="Forster S."/>
            <person name="Putonti C."/>
            <person name="Lawley T."/>
            <person name="Wolfe A.J."/>
        </authorList>
    </citation>
    <scope>NUCLEOTIDE SEQUENCE [LARGE SCALE GENOMIC DNA]</scope>
    <source>
        <strain evidence="1 2">UMB0744</strain>
    </source>
</reference>
<protein>
    <submittedName>
        <fullName evidence="1">Glycosyl transferase</fullName>
    </submittedName>
</protein>
<dbReference type="Proteomes" id="UP000243201">
    <property type="component" value="Unassembled WGS sequence"/>
</dbReference>